<keyword evidence="2" id="KW-1185">Reference proteome</keyword>
<evidence type="ECO:0000313" key="1">
    <source>
        <dbReference type="EMBL" id="MFC7150039.1"/>
    </source>
</evidence>
<gene>
    <name evidence="1" type="ORF">ACFQMJ_16050</name>
</gene>
<dbReference type="EMBL" id="JBHTAI010000009">
    <property type="protein sequence ID" value="MFC7150039.1"/>
    <property type="molecule type" value="Genomic_DNA"/>
</dbReference>
<proteinExistence type="predicted"/>
<sequence length="55" mass="6418">MNHTRVKSYRYRVGKNQYIVIQIYQHADAFAAQGNALASNALNIRISKQAQRRRK</sequence>
<accession>A0ABW2FD34</accession>
<organism evidence="1 2">
    <name type="scientific">Cohnella cellulosilytica</name>
    <dbReference type="NCBI Taxonomy" id="986710"/>
    <lineage>
        <taxon>Bacteria</taxon>
        <taxon>Bacillati</taxon>
        <taxon>Bacillota</taxon>
        <taxon>Bacilli</taxon>
        <taxon>Bacillales</taxon>
        <taxon>Paenibacillaceae</taxon>
        <taxon>Cohnella</taxon>
    </lineage>
</organism>
<comment type="caution">
    <text evidence="1">The sequence shown here is derived from an EMBL/GenBank/DDBJ whole genome shotgun (WGS) entry which is preliminary data.</text>
</comment>
<name>A0ABW2FD34_9BACL</name>
<reference evidence="2" key="1">
    <citation type="journal article" date="2019" name="Int. J. Syst. Evol. Microbiol.">
        <title>The Global Catalogue of Microorganisms (GCM) 10K type strain sequencing project: providing services to taxonomists for standard genome sequencing and annotation.</title>
        <authorList>
            <consortium name="The Broad Institute Genomics Platform"/>
            <consortium name="The Broad Institute Genome Sequencing Center for Infectious Disease"/>
            <person name="Wu L."/>
            <person name="Ma J."/>
        </authorList>
    </citation>
    <scope>NUCLEOTIDE SEQUENCE [LARGE SCALE GENOMIC DNA]</scope>
    <source>
        <strain evidence="2">KCTC 12907</strain>
    </source>
</reference>
<dbReference type="Proteomes" id="UP001596378">
    <property type="component" value="Unassembled WGS sequence"/>
</dbReference>
<protein>
    <submittedName>
        <fullName evidence="1">Uncharacterized protein</fullName>
    </submittedName>
</protein>
<dbReference type="RefSeq" id="WP_378046231.1">
    <property type="nucleotide sequence ID" value="NZ_JBHMDN010000010.1"/>
</dbReference>
<evidence type="ECO:0000313" key="2">
    <source>
        <dbReference type="Proteomes" id="UP001596378"/>
    </source>
</evidence>